<dbReference type="PANTHER" id="PTHR40396:SF1">
    <property type="entry name" value="ATPASE AAA-TYPE CORE DOMAIN-CONTAINING PROTEIN"/>
    <property type="match status" value="1"/>
</dbReference>
<reference evidence="2 3" key="2">
    <citation type="submission" date="2024-09" db="EMBL/GenBank/DDBJ databases">
        <title>Draft genome sequence of Candidatus Magnetaquicoccaceae bacterium FCR-1.</title>
        <authorList>
            <person name="Shimoshige H."/>
            <person name="Shimamura S."/>
            <person name="Taoka A."/>
            <person name="Kobayashi H."/>
            <person name="Maekawa T."/>
        </authorList>
    </citation>
    <scope>NUCLEOTIDE SEQUENCE [LARGE SCALE GENOMIC DNA]</scope>
    <source>
        <strain evidence="2 3">FCR-1</strain>
    </source>
</reference>
<dbReference type="Gene3D" id="3.40.50.300">
    <property type="entry name" value="P-loop containing nucleotide triphosphate hydrolases"/>
    <property type="match status" value="1"/>
</dbReference>
<gene>
    <name evidence="2" type="ORF">SIID45300_01356</name>
</gene>
<dbReference type="PANTHER" id="PTHR40396">
    <property type="entry name" value="ATPASE-LIKE PROTEIN"/>
    <property type="match status" value="1"/>
</dbReference>
<proteinExistence type="predicted"/>
<evidence type="ECO:0000259" key="1">
    <source>
        <dbReference type="Pfam" id="PF13304"/>
    </source>
</evidence>
<reference evidence="2 3" key="1">
    <citation type="submission" date="2024-05" db="EMBL/GenBank/DDBJ databases">
        <authorList>
            <consortium name="Candidatus Magnetaquicoccaceae bacterium FCR-1 genome sequencing consortium"/>
            <person name="Shimoshige H."/>
            <person name="Shimamura S."/>
            <person name="Taoka A."/>
            <person name="Kobayashi H."/>
            <person name="Maekawa T."/>
        </authorList>
    </citation>
    <scope>NUCLEOTIDE SEQUENCE [LARGE SCALE GENOMIC DNA]</scope>
    <source>
        <strain evidence="2 3">FCR-1</strain>
    </source>
</reference>
<organism evidence="2 3">
    <name type="scientific">Candidatus Magnetaquiglobus chichijimensis</name>
    <dbReference type="NCBI Taxonomy" id="3141448"/>
    <lineage>
        <taxon>Bacteria</taxon>
        <taxon>Pseudomonadati</taxon>
        <taxon>Pseudomonadota</taxon>
        <taxon>Magnetococcia</taxon>
        <taxon>Magnetococcales</taxon>
        <taxon>Candidatus Magnetaquicoccaceae</taxon>
        <taxon>Candidatus Magnetaquiglobus</taxon>
    </lineage>
</organism>
<protein>
    <recommendedName>
        <fullName evidence="1">ATPase AAA-type core domain-containing protein</fullName>
    </recommendedName>
</protein>
<dbReference type="Proteomes" id="UP001628193">
    <property type="component" value="Unassembled WGS sequence"/>
</dbReference>
<evidence type="ECO:0000313" key="2">
    <source>
        <dbReference type="EMBL" id="GAB0057036.1"/>
    </source>
</evidence>
<dbReference type="InterPro" id="IPR003959">
    <property type="entry name" value="ATPase_AAA_core"/>
</dbReference>
<dbReference type="InterPro" id="IPR027417">
    <property type="entry name" value="P-loop_NTPase"/>
</dbReference>
<comment type="caution">
    <text evidence="2">The sequence shown here is derived from an EMBL/GenBank/DDBJ whole genome shotgun (WGS) entry which is preliminary data.</text>
</comment>
<sequence>MLIEFRVKNFRSIRDEMVFSMVATKDATLRETNTMPSGLKSVPHILRGAALHGANASGKTNFVRAIHYMRSVVVEYAIKAPGQPFSVQPFRLNAETNEQPSEFEVTFLLDGVRHQYGFSMTRQRIVQEYLLVYKTLKPQTWFERQYDAETNQYQFHFGTGLKGPKNTWEQATRPDSLLLSSAVQLNSEALRPIYDWFDTHLIIINNIRPKDPLLSIKTLKQESTRQEVCTFLKAADISISDILIDTQKATKMALVFNPENKSVEVKDEEEENEKLLFLHKTDHGQAVLEAQDESQGTMKLLYLSVRIFDILGKGLTLLVDELDNSLHPLLVKELVQLFHQNHTNTGGAQLIFTTHNTSLMDHDLFRRDQIWFVEKDIDQASCLVPLSEFAPRKNEALERGYLNGRYGGVPFLGDLSGVIAHGPA</sequence>
<dbReference type="SUPFAM" id="SSF52540">
    <property type="entry name" value="P-loop containing nucleoside triphosphate hydrolases"/>
    <property type="match status" value="1"/>
</dbReference>
<accession>A0ABQ0C827</accession>
<dbReference type="EMBL" id="BAAFGK010000004">
    <property type="protein sequence ID" value="GAB0057036.1"/>
    <property type="molecule type" value="Genomic_DNA"/>
</dbReference>
<keyword evidence="3" id="KW-1185">Reference proteome</keyword>
<evidence type="ECO:0000313" key="3">
    <source>
        <dbReference type="Proteomes" id="UP001628193"/>
    </source>
</evidence>
<name>A0ABQ0C827_9PROT</name>
<feature type="domain" description="ATPase AAA-type core" evidence="1">
    <location>
        <begin position="50"/>
        <end position="361"/>
    </location>
</feature>
<dbReference type="Pfam" id="PF13304">
    <property type="entry name" value="AAA_21"/>
    <property type="match status" value="1"/>
</dbReference>